<dbReference type="GO" id="GO:0005524">
    <property type="term" value="F:ATP binding"/>
    <property type="evidence" value="ECO:0007669"/>
    <property type="project" value="UniProtKB-KW"/>
</dbReference>
<dbReference type="NCBIfam" id="TIGR01069">
    <property type="entry name" value="mutS2"/>
    <property type="match status" value="1"/>
</dbReference>
<name>A0A0F9WE18_9ZZZZ</name>
<accession>A0A0F9WE18</accession>
<evidence type="ECO:0008006" key="8">
    <source>
        <dbReference type="Google" id="ProtNLM"/>
    </source>
</evidence>
<dbReference type="InterPro" id="IPR007696">
    <property type="entry name" value="DNA_mismatch_repair_MutS_core"/>
</dbReference>
<evidence type="ECO:0000259" key="6">
    <source>
        <dbReference type="SMART" id="SM00534"/>
    </source>
</evidence>
<dbReference type="GO" id="GO:0045910">
    <property type="term" value="P:negative regulation of DNA recombination"/>
    <property type="evidence" value="ECO:0007669"/>
    <property type="project" value="InterPro"/>
</dbReference>
<evidence type="ECO:0000259" key="5">
    <source>
        <dbReference type="SMART" id="SM00533"/>
    </source>
</evidence>
<dbReference type="EMBL" id="LAZR01000175">
    <property type="protein sequence ID" value="KKN84101.1"/>
    <property type="molecule type" value="Genomic_DNA"/>
</dbReference>
<dbReference type="GO" id="GO:0016887">
    <property type="term" value="F:ATP hydrolysis activity"/>
    <property type="evidence" value="ECO:0007669"/>
    <property type="project" value="InterPro"/>
</dbReference>
<dbReference type="SMART" id="SM00534">
    <property type="entry name" value="MUTSac"/>
    <property type="match status" value="1"/>
</dbReference>
<dbReference type="PANTHER" id="PTHR48466:SF2">
    <property type="entry name" value="OS10G0509000 PROTEIN"/>
    <property type="match status" value="1"/>
</dbReference>
<sequence>MFLRYWHFQNINVNAYLCSLFKHNVANIHSKTLQDLEFPSVLKQVSARCRTELGKEVALEIAPYITEEVIKIELGKTAEYLSSLISENRIPNHGFDSINGDLKLLKIENTTLELQGFKRIASICTTVAEHQKFFKKFKEYYPLFYDFALKLESNTEIPVLINNVIDRFGEVKDNASDQLFGIRRQINVVRGKISQSFGSALNTYQSSDYLDEIRESVVENRRVLAVKAMYRKKVKGAVMGTSKTGSIVYIEPEAALKYSRELNNLEFEEKEEVQRILKQLTAQIRPFRALLRGYQEFLTQVDVIAAKAKYAEDIDALLPKINANNRLYLRDAYHPLLFLNNKRKGEKTFPQTIELHDENRIIVISGPNAGGKSITLKTIGLLQVMLQSGMLIPVHERSEVCFFKKILTDIGDNQSIENHLSTYSYRLKNMNQFLKRCDSDTLFLIDEFGTGSDPELGGALAEAFLEVFYERGSYGVITTHYANLKALANELPHVTNANMLFDGKTLEPTFQLILGQAGSSFTFEVAQKNGIPYSLINKAKKKIERGKVRFDATIAKLQKERSKMAETGSRLKEEEVKAREENERLEKLNAKVKSKLENYQELYDHDQRMILLGNKINVAADKYFQDNKKRPLVSELLRIVETENSKRKKKTANEAKAERSKKVKVAQEVQKEVKVIREKKKVEKKKAIFKEKNKPKPIFNIGDRVRMVDGKAVGSIDSLEKGKAIVNYGIFTTNVSVDQLELVERKK</sequence>
<dbReference type="GO" id="GO:0030983">
    <property type="term" value="F:mismatched DNA binding"/>
    <property type="evidence" value="ECO:0007669"/>
    <property type="project" value="InterPro"/>
</dbReference>
<reference evidence="7" key="1">
    <citation type="journal article" date="2015" name="Nature">
        <title>Complex archaea that bridge the gap between prokaryotes and eukaryotes.</title>
        <authorList>
            <person name="Spang A."/>
            <person name="Saw J.H."/>
            <person name="Jorgensen S.L."/>
            <person name="Zaremba-Niedzwiedzka K."/>
            <person name="Martijn J."/>
            <person name="Lind A.E."/>
            <person name="van Eijk R."/>
            <person name="Schleper C."/>
            <person name="Guy L."/>
            <person name="Ettema T.J."/>
        </authorList>
    </citation>
    <scope>NUCLEOTIDE SEQUENCE</scope>
</reference>
<keyword evidence="4" id="KW-0175">Coiled coil</keyword>
<dbReference type="Pfam" id="PF00488">
    <property type="entry name" value="MutS_V"/>
    <property type="match status" value="1"/>
</dbReference>
<dbReference type="GO" id="GO:0004519">
    <property type="term" value="F:endonuclease activity"/>
    <property type="evidence" value="ECO:0007669"/>
    <property type="project" value="InterPro"/>
</dbReference>
<keyword evidence="2" id="KW-0067">ATP-binding</keyword>
<evidence type="ECO:0000256" key="2">
    <source>
        <dbReference type="ARBA" id="ARBA00022840"/>
    </source>
</evidence>
<dbReference type="InterPro" id="IPR027417">
    <property type="entry name" value="P-loop_NTPase"/>
</dbReference>
<evidence type="ECO:0000313" key="7">
    <source>
        <dbReference type="EMBL" id="KKN84101.1"/>
    </source>
</evidence>
<proteinExistence type="predicted"/>
<gene>
    <name evidence="7" type="ORF">LCGC14_0291840</name>
</gene>
<dbReference type="GO" id="GO:0006298">
    <property type="term" value="P:mismatch repair"/>
    <property type="evidence" value="ECO:0007669"/>
    <property type="project" value="InterPro"/>
</dbReference>
<dbReference type="SUPFAM" id="SSF52540">
    <property type="entry name" value="P-loop containing nucleoside triphosphate hydrolases"/>
    <property type="match status" value="1"/>
</dbReference>
<dbReference type="AlphaFoldDB" id="A0A0F9WE18"/>
<keyword evidence="3" id="KW-0238">DNA-binding</keyword>
<feature type="domain" description="DNA mismatch repair proteins mutS family" evidence="6">
    <location>
        <begin position="359"/>
        <end position="544"/>
    </location>
</feature>
<dbReference type="PANTHER" id="PTHR48466">
    <property type="entry name" value="OS10G0509000 PROTEIN-RELATED"/>
    <property type="match status" value="1"/>
</dbReference>
<keyword evidence="1" id="KW-0547">Nucleotide-binding</keyword>
<evidence type="ECO:0000256" key="4">
    <source>
        <dbReference type="SAM" id="Coils"/>
    </source>
</evidence>
<comment type="caution">
    <text evidence="7">The sequence shown here is derived from an EMBL/GenBank/DDBJ whole genome shotgun (WGS) entry which is preliminary data.</text>
</comment>
<dbReference type="InterPro" id="IPR036187">
    <property type="entry name" value="DNA_mismatch_repair_MutS_sf"/>
</dbReference>
<organism evidence="7">
    <name type="scientific">marine sediment metagenome</name>
    <dbReference type="NCBI Taxonomy" id="412755"/>
    <lineage>
        <taxon>unclassified sequences</taxon>
        <taxon>metagenomes</taxon>
        <taxon>ecological metagenomes</taxon>
    </lineage>
</organism>
<evidence type="ECO:0000256" key="3">
    <source>
        <dbReference type="ARBA" id="ARBA00023125"/>
    </source>
</evidence>
<dbReference type="Gene3D" id="3.40.50.300">
    <property type="entry name" value="P-loop containing nucleotide triphosphate hydrolases"/>
    <property type="match status" value="1"/>
</dbReference>
<dbReference type="GO" id="GO:0140664">
    <property type="term" value="F:ATP-dependent DNA damage sensor activity"/>
    <property type="evidence" value="ECO:0007669"/>
    <property type="project" value="InterPro"/>
</dbReference>
<dbReference type="InterPro" id="IPR005747">
    <property type="entry name" value="MutS2"/>
</dbReference>
<feature type="coiled-coil region" evidence="4">
    <location>
        <begin position="652"/>
        <end position="686"/>
    </location>
</feature>
<protein>
    <recommendedName>
        <fullName evidence="8">DNA mismatch repair proteins mutS family domain-containing protein</fullName>
    </recommendedName>
</protein>
<dbReference type="InterPro" id="IPR045076">
    <property type="entry name" value="MutS"/>
</dbReference>
<dbReference type="SUPFAM" id="SSF48334">
    <property type="entry name" value="DNA repair protein MutS, domain III"/>
    <property type="match status" value="1"/>
</dbReference>
<evidence type="ECO:0000256" key="1">
    <source>
        <dbReference type="ARBA" id="ARBA00022741"/>
    </source>
</evidence>
<dbReference type="InterPro" id="IPR000432">
    <property type="entry name" value="DNA_mismatch_repair_MutS_C"/>
</dbReference>
<feature type="coiled-coil region" evidence="4">
    <location>
        <begin position="554"/>
        <end position="605"/>
    </location>
</feature>
<feature type="domain" description="DNA mismatch repair protein MutS core" evidence="5">
    <location>
        <begin position="36"/>
        <end position="340"/>
    </location>
</feature>
<dbReference type="SMART" id="SM00533">
    <property type="entry name" value="MUTSd"/>
    <property type="match status" value="1"/>
</dbReference>
<dbReference type="PIRSF" id="PIRSF005814">
    <property type="entry name" value="MutS_YshD"/>
    <property type="match status" value="1"/>
</dbReference>